<evidence type="ECO:0000313" key="1">
    <source>
        <dbReference type="EMBL" id="MCI5756239.1"/>
    </source>
</evidence>
<proteinExistence type="predicted"/>
<name>A0AAE3K228_9BACT</name>
<accession>A0AAE3K228</accession>
<comment type="caution">
    <text evidence="1">The sequence shown here is derived from an EMBL/GenBank/DDBJ whole genome shotgun (WGS) entry which is preliminary data.</text>
</comment>
<protein>
    <submittedName>
        <fullName evidence="1">Uncharacterized protein</fullName>
    </submittedName>
</protein>
<evidence type="ECO:0000313" key="2">
    <source>
        <dbReference type="Proteomes" id="UP001139365"/>
    </source>
</evidence>
<dbReference type="AlphaFoldDB" id="A0AAE3K228"/>
<dbReference type="EMBL" id="JALEMU010000131">
    <property type="protein sequence ID" value="MCI5756239.1"/>
    <property type="molecule type" value="Genomic_DNA"/>
</dbReference>
<sequence length="295" mass="33997">MDETGLENYVRTITAIADDAVKKLRENPEAHDRFENAMRALLSVSLETKNAIGIRKSASDSDSDRKILEIMAELNEYNKGCSGCRDDLISNVKNNRKSVKYALFGDFYPRGILCPSPIRDYLVYPRRSRGRFTVNPPKRRPHWIYYYDNGEKLIGVEFFGTMGKCPEPIYDDIAFGDTGHTFELIRNIGDKQLGVSYDDNGIMTGASYFETKDGKPYIYCFFSQLCGRMYSCNYEKYTYTGSEITGLETLTDATTIIETNELLSSWFDRKRVERDEKGYLFFPERKWLEGYGDRS</sequence>
<organism evidence="1 2">
    <name type="scientific">Candidatus Colimorpha enterica</name>
    <dbReference type="NCBI Taxonomy" id="3083063"/>
    <lineage>
        <taxon>Bacteria</taxon>
        <taxon>Pseudomonadati</taxon>
        <taxon>Bacteroidota</taxon>
        <taxon>Bacteroidia</taxon>
        <taxon>Bacteroidales</taxon>
        <taxon>Candidatus Colimorpha</taxon>
    </lineage>
</organism>
<dbReference type="Proteomes" id="UP001139365">
    <property type="component" value="Unassembled WGS sequence"/>
</dbReference>
<gene>
    <name evidence="1" type="ORF">MR241_08110</name>
</gene>
<reference evidence="1 2" key="1">
    <citation type="submission" date="2022-03" db="EMBL/GenBank/DDBJ databases">
        <title>Metagenome-assembled genomes from swine fecal metagenomes.</title>
        <authorList>
            <person name="Holman D.B."/>
            <person name="Kommadath A."/>
        </authorList>
    </citation>
    <scope>NUCLEOTIDE SEQUENCE [LARGE SCALE GENOMIC DNA]</scope>
    <source>
        <strain evidence="1">SUG147</strain>
    </source>
</reference>